<comment type="similarity">
    <text evidence="1">Belongs to the cytochrome P450 family.</text>
</comment>
<dbReference type="EMBL" id="BAAALS010000023">
    <property type="protein sequence ID" value="GAA1766774.1"/>
    <property type="molecule type" value="Genomic_DNA"/>
</dbReference>
<reference evidence="2 3" key="1">
    <citation type="journal article" date="2019" name="Int. J. Syst. Evol. Microbiol.">
        <title>The Global Catalogue of Microorganisms (GCM) 10K type strain sequencing project: providing services to taxonomists for standard genome sequencing and annotation.</title>
        <authorList>
            <consortium name="The Broad Institute Genomics Platform"/>
            <consortium name="The Broad Institute Genome Sequencing Center for Infectious Disease"/>
            <person name="Wu L."/>
            <person name="Ma J."/>
        </authorList>
    </citation>
    <scope>NUCLEOTIDE SEQUENCE [LARGE SCALE GENOMIC DNA]</scope>
    <source>
        <strain evidence="2 3">JCM 13249</strain>
    </source>
</reference>
<dbReference type="SUPFAM" id="SSF48264">
    <property type="entry name" value="Cytochrome P450"/>
    <property type="match status" value="1"/>
</dbReference>
<evidence type="ECO:0000313" key="3">
    <source>
        <dbReference type="Proteomes" id="UP001500655"/>
    </source>
</evidence>
<comment type="caution">
    <text evidence="2">The sequence shown here is derived from an EMBL/GenBank/DDBJ whole genome shotgun (WGS) entry which is preliminary data.</text>
</comment>
<dbReference type="InterPro" id="IPR001128">
    <property type="entry name" value="Cyt_P450"/>
</dbReference>
<protein>
    <submittedName>
        <fullName evidence="2">Cytochrome P450</fullName>
    </submittedName>
</protein>
<dbReference type="Proteomes" id="UP001500655">
    <property type="component" value="Unassembled WGS sequence"/>
</dbReference>
<dbReference type="PANTHER" id="PTHR46696:SF1">
    <property type="entry name" value="CYTOCHROME P450 YJIB-RELATED"/>
    <property type="match status" value="1"/>
</dbReference>
<name>A0ABN2KVN8_9ACTN</name>
<keyword evidence="3" id="KW-1185">Reference proteome</keyword>
<dbReference type="PRINTS" id="PR00359">
    <property type="entry name" value="BP450"/>
</dbReference>
<evidence type="ECO:0000313" key="2">
    <source>
        <dbReference type="EMBL" id="GAA1766774.1"/>
    </source>
</evidence>
<dbReference type="PANTHER" id="PTHR46696">
    <property type="entry name" value="P450, PUTATIVE (EUROFUNG)-RELATED"/>
    <property type="match status" value="1"/>
</dbReference>
<sequence>MADVGTSSPPRFDSMAPVALDDPYPSYARLRAHGPLCRFEPRSWGVTRHAEVSALLRDPGLTKFFLPESYFHAAEAAGPAVDFFQRMDIGRTDPDVRRVLTHDLSAAASRRRGPEVAVAVDAALSPLLDAAGVDAVADLARPVVLTVLADLIGLPPEVRAEVRAAVDALVDFGDVASMGGSTVAAANVAVRRLREVIDASLSERTARPTDDLLSRLGAVTGDPAVRERAVDNVITLLYAGLDTTTNLIGTGCAALAQHPAQFDRLRAAPAAAEVAVEEFLRFDPPVQITPRMVREPVTIGGRVIRPGRVLILMLGSANRDELVFREPEQLDVLRTPNPHVSFGGGTFFCFGAAQARVSAAVVVERLIRRCAAIEPAGPAVRARQFSFRSYARLPVTFTAA</sequence>
<dbReference type="InterPro" id="IPR002397">
    <property type="entry name" value="Cyt_P450_B"/>
</dbReference>
<evidence type="ECO:0000256" key="1">
    <source>
        <dbReference type="ARBA" id="ARBA00010617"/>
    </source>
</evidence>
<proteinExistence type="inferred from homology"/>
<dbReference type="Pfam" id="PF00067">
    <property type="entry name" value="p450"/>
    <property type="match status" value="1"/>
</dbReference>
<dbReference type="Gene3D" id="1.10.630.10">
    <property type="entry name" value="Cytochrome P450"/>
    <property type="match status" value="1"/>
</dbReference>
<gene>
    <name evidence="2" type="ORF">GCM10009681_42340</name>
</gene>
<organism evidence="2 3">
    <name type="scientific">Luedemannella helvata</name>
    <dbReference type="NCBI Taxonomy" id="349315"/>
    <lineage>
        <taxon>Bacteria</taxon>
        <taxon>Bacillati</taxon>
        <taxon>Actinomycetota</taxon>
        <taxon>Actinomycetes</taxon>
        <taxon>Micromonosporales</taxon>
        <taxon>Micromonosporaceae</taxon>
        <taxon>Luedemannella</taxon>
    </lineage>
</organism>
<dbReference type="InterPro" id="IPR036396">
    <property type="entry name" value="Cyt_P450_sf"/>
</dbReference>
<accession>A0ABN2KVN8</accession>
<dbReference type="RefSeq" id="WP_344084745.1">
    <property type="nucleotide sequence ID" value="NZ_BAAALS010000023.1"/>
</dbReference>